<comment type="caution">
    <text evidence="1">The sequence shown here is derived from an EMBL/GenBank/DDBJ whole genome shotgun (WGS) entry which is preliminary data.</text>
</comment>
<protein>
    <submittedName>
        <fullName evidence="1">Uncharacterized protein</fullName>
    </submittedName>
</protein>
<sequence length="271" mass="29883">MTSLTLSTAPTIANAVDGKWVVREVAKRVEFVLNGKALGDLVAITEIGPLDYQVTPFEHLHVDGAAVLAGEASFDSDAQDPSRVPLLVCSCGDLMCGALTVRVSRDDHAVAWTDWAWEDQYRPPLMLDSLTSAVFDADDYDRVIQEAVTLAAANVEPDTVMRVRAPGPWWRNIRRVAQERTDEQAMLGWLMAQAVAPKIGEAHGSYHDFLVSLDAAQDLIAGAASSKRSRDDRHRRAALQALLVVEDSEHRNSLPPETLNAVRWYLERLQS</sequence>
<gene>
    <name evidence="1" type="ORF">BJ986_000057</name>
</gene>
<evidence type="ECO:0000313" key="1">
    <source>
        <dbReference type="EMBL" id="NYG05570.1"/>
    </source>
</evidence>
<dbReference type="AlphaFoldDB" id="A0A852WAC8"/>
<proteinExistence type="predicted"/>
<keyword evidence="2" id="KW-1185">Reference proteome</keyword>
<accession>A0A852WAC8</accession>
<dbReference type="EMBL" id="JACCAB010000001">
    <property type="protein sequence ID" value="NYG05570.1"/>
    <property type="molecule type" value="Genomic_DNA"/>
</dbReference>
<evidence type="ECO:0000313" key="2">
    <source>
        <dbReference type="Proteomes" id="UP000573599"/>
    </source>
</evidence>
<name>A0A852WAC8_9MICO</name>
<dbReference type="Proteomes" id="UP000573599">
    <property type="component" value="Unassembled WGS sequence"/>
</dbReference>
<reference evidence="1 2" key="1">
    <citation type="submission" date="2020-07" db="EMBL/GenBank/DDBJ databases">
        <title>Sequencing the genomes of 1000 actinobacteria strains.</title>
        <authorList>
            <person name="Klenk H.-P."/>
        </authorList>
    </citation>
    <scope>NUCLEOTIDE SEQUENCE [LARGE SCALE GENOMIC DNA]</scope>
    <source>
        <strain evidence="1 2">DSM 23987</strain>
    </source>
</reference>
<dbReference type="RefSeq" id="WP_179420172.1">
    <property type="nucleotide sequence ID" value="NZ_JACCAB010000001.1"/>
</dbReference>
<organism evidence="1 2">
    <name type="scientific">Pedococcus badiiscoriae</name>
    <dbReference type="NCBI Taxonomy" id="642776"/>
    <lineage>
        <taxon>Bacteria</taxon>
        <taxon>Bacillati</taxon>
        <taxon>Actinomycetota</taxon>
        <taxon>Actinomycetes</taxon>
        <taxon>Micrococcales</taxon>
        <taxon>Intrasporangiaceae</taxon>
        <taxon>Pedococcus</taxon>
    </lineage>
</organism>